<evidence type="ECO:0000313" key="1">
    <source>
        <dbReference type="EMBL" id="MDU9693220.1"/>
    </source>
</evidence>
<dbReference type="Proteomes" id="UP001269400">
    <property type="component" value="Unassembled WGS sequence"/>
</dbReference>
<protein>
    <submittedName>
        <fullName evidence="1">Uncharacterized protein</fullName>
    </submittedName>
</protein>
<dbReference type="AlphaFoldDB" id="A0AAX6NC21"/>
<accession>A0AAX6NC21</accession>
<reference evidence="1" key="1">
    <citation type="journal article" date="2022" name="J Environ Chem Eng">
        <title>Biodegradation of petroleum oil using a constructed nonpathogenic and heavy metal-tolerant bacterial consortium isolated from marine sponges.</title>
        <authorList>
            <person name="Dechsakulwatana C."/>
            <person name="Rungsihiranrut A."/>
            <person name="Muangchinda C."/>
            <person name="Ningthoujam R."/>
            <person name="Klankeo P."/>
            <person name="Pinyakong O."/>
        </authorList>
    </citation>
    <scope>NUCLEOTIDE SEQUENCE</scope>
    <source>
        <strain evidence="1">TL01-2</strain>
    </source>
</reference>
<gene>
    <name evidence="1" type="ORF">O0Q50_18760</name>
</gene>
<dbReference type="RefSeq" id="WP_316910449.1">
    <property type="nucleotide sequence ID" value="NZ_JAPTGD010000002.1"/>
</dbReference>
<comment type="caution">
    <text evidence="1">The sequence shown here is derived from an EMBL/GenBank/DDBJ whole genome shotgun (WGS) entry which is preliminary data.</text>
</comment>
<name>A0AAX6NC21_PRIAR</name>
<dbReference type="EMBL" id="JAPTGD010000002">
    <property type="protein sequence ID" value="MDU9693220.1"/>
    <property type="molecule type" value="Genomic_DNA"/>
</dbReference>
<proteinExistence type="predicted"/>
<evidence type="ECO:0000313" key="2">
    <source>
        <dbReference type="Proteomes" id="UP001269400"/>
    </source>
</evidence>
<organism evidence="1 2">
    <name type="scientific">Priestia aryabhattai</name>
    <name type="common">Bacillus aryabhattai</name>
    <dbReference type="NCBI Taxonomy" id="412384"/>
    <lineage>
        <taxon>Bacteria</taxon>
        <taxon>Bacillati</taxon>
        <taxon>Bacillota</taxon>
        <taxon>Bacilli</taxon>
        <taxon>Bacillales</taxon>
        <taxon>Bacillaceae</taxon>
        <taxon>Priestia</taxon>
    </lineage>
</organism>
<sequence length="219" mass="24493">MEKRKKSDKHIKKDKFNNVVKGNFSKDKNIDTTGIVKLKMIKNELDATKGSTNKFSNLIKRKKTVPTIKTDKQFADFIKDICKGKKITENIAEVVGTMTSFNSFAQAYLKTIETAVSTSSKVDIETIQSYKEISKGLLKHLTENAEVITVEERVAITQQLAEITNNIALVNVKNKKTTEIALKVAEKALLVAGAALLLFIQNQMSNDKDNNTIDMDDHN</sequence>
<reference evidence="1" key="2">
    <citation type="submission" date="2022-12" db="EMBL/GenBank/DDBJ databases">
        <authorList>
            <person name="Dechsakulwatana C."/>
            <person name="Rungsihiranrut A."/>
            <person name="Muangchinda C."/>
            <person name="Ningthoujam R."/>
            <person name="Klankeo P."/>
            <person name="Pinyakong O."/>
        </authorList>
    </citation>
    <scope>NUCLEOTIDE SEQUENCE</scope>
    <source>
        <strain evidence="1">TL01-2</strain>
    </source>
</reference>